<proteinExistence type="inferred from homology"/>
<dbReference type="InterPro" id="IPR042525">
    <property type="entry name" value="Rad52_Rad59_Rad22_sf"/>
</dbReference>
<sequence>MSFTPEQNAALSAPLDRANVASRQQAGQTLSYIEAWHAIAEANRIFGFDGWNRETIDLRQLGAPREVNGKMRVGYSAKVRITVMTPTGSLIVREGCGFGSGIDRDEDQAHESALKEAESDAMKRALMTFGNPFGLALYDKTQANVAVVESAAVTAAKAAIDLCKSEDELKQWFSDNEKALGSFSAADTAAVRKAYGDRLAQVRPKTPFDQQKEAA</sequence>
<organism evidence="5 7">
    <name type="scientific">Brevundimonas diminuta</name>
    <name type="common">Pseudomonas diminuta</name>
    <dbReference type="NCBI Taxonomy" id="293"/>
    <lineage>
        <taxon>Bacteria</taxon>
        <taxon>Pseudomonadati</taxon>
        <taxon>Pseudomonadota</taxon>
        <taxon>Alphaproteobacteria</taxon>
        <taxon>Caulobacterales</taxon>
        <taxon>Caulobacteraceae</taxon>
        <taxon>Brevundimonas</taxon>
    </lineage>
</organism>
<dbReference type="PANTHER" id="PTHR12132">
    <property type="entry name" value="DNA REPAIR AND RECOMBINATION PROTEIN RAD52, RAD59"/>
    <property type="match status" value="1"/>
</dbReference>
<dbReference type="Pfam" id="PF04098">
    <property type="entry name" value="Rad52_Rad22"/>
    <property type="match status" value="1"/>
</dbReference>
<dbReference type="Gene3D" id="3.30.390.80">
    <property type="entry name" value="DNA repair protein Rad52/59/22"/>
    <property type="match status" value="1"/>
</dbReference>
<gene>
    <name evidence="5" type="ORF">EQG53_05480</name>
    <name evidence="6" type="ORF">I6H83_16950</name>
</gene>
<dbReference type="GO" id="GO:0045002">
    <property type="term" value="P:double-strand break repair via single-strand annealing"/>
    <property type="evidence" value="ECO:0007669"/>
    <property type="project" value="TreeGrafter"/>
</dbReference>
<dbReference type="AlphaFoldDB" id="A0A410NVG7"/>
<dbReference type="InterPro" id="IPR041247">
    <property type="entry name" value="Rad52_fam"/>
</dbReference>
<keyword evidence="8" id="KW-1185">Reference proteome</keyword>
<dbReference type="EMBL" id="CP066026">
    <property type="protein sequence ID" value="QQB88782.1"/>
    <property type="molecule type" value="Genomic_DNA"/>
</dbReference>
<dbReference type="Proteomes" id="UP000287388">
    <property type="component" value="Chromosome"/>
</dbReference>
<dbReference type="GO" id="GO:0000724">
    <property type="term" value="P:double-strand break repair via homologous recombination"/>
    <property type="evidence" value="ECO:0007669"/>
    <property type="project" value="TreeGrafter"/>
</dbReference>
<dbReference type="EMBL" id="CP035093">
    <property type="protein sequence ID" value="QAT13853.1"/>
    <property type="molecule type" value="Genomic_DNA"/>
</dbReference>
<dbReference type="InterPro" id="IPR007232">
    <property type="entry name" value="Rad52_Rad59_Rad22"/>
</dbReference>
<name>A0A410NVG7_BREDI</name>
<reference evidence="5 7" key="1">
    <citation type="submission" date="2019-01" db="EMBL/GenBank/DDBJ databases">
        <title>Brevundimonas diminuta Genome sequencing and assembly.</title>
        <authorList>
            <person name="Chen H."/>
        </authorList>
    </citation>
    <scope>NUCLEOTIDE SEQUENCE [LARGE SCALE GENOMIC DNA]</scope>
    <source>
        <strain evidence="5">ATCC</strain>
        <strain evidence="7">ATCC(B) 19146</strain>
    </source>
</reference>
<keyword evidence="2" id="KW-0227">DNA damage</keyword>
<dbReference type="RefSeq" id="WP_128719352.1">
    <property type="nucleotide sequence ID" value="NZ_BJNC01000040.1"/>
</dbReference>
<evidence type="ECO:0000256" key="1">
    <source>
        <dbReference type="ARBA" id="ARBA00006638"/>
    </source>
</evidence>
<dbReference type="PANTHER" id="PTHR12132:SF1">
    <property type="entry name" value="DNA REPAIR PROTEIN RAD52 HOMOLOG"/>
    <property type="match status" value="1"/>
</dbReference>
<dbReference type="SUPFAM" id="SSF54768">
    <property type="entry name" value="dsRNA-binding domain-like"/>
    <property type="match status" value="1"/>
</dbReference>
<evidence type="ECO:0000256" key="2">
    <source>
        <dbReference type="ARBA" id="ARBA00022763"/>
    </source>
</evidence>
<evidence type="ECO:0000313" key="6">
    <source>
        <dbReference type="EMBL" id="QQB88782.1"/>
    </source>
</evidence>
<reference evidence="6 8" key="2">
    <citation type="submission" date="2020-12" db="EMBL/GenBank/DDBJ databases">
        <title>FDA dAtabase for Regulatory Grade micrObial Sequences (FDA-ARGOS): Supporting development and validation of Infectious Disease Dx tests.</title>
        <authorList>
            <person name="Kerrigan L."/>
            <person name="Long C."/>
            <person name="Tallon L."/>
            <person name="Sadzewicz L."/>
            <person name="Zhao X."/>
            <person name="Boylan J."/>
            <person name="Ott S."/>
            <person name="Bowen H."/>
            <person name="Vavikolanu K."/>
            <person name="Mehta A."/>
            <person name="Aluvathingal J."/>
            <person name="Nadendla S."/>
            <person name="Yan Y."/>
            <person name="Sichtig H."/>
        </authorList>
    </citation>
    <scope>NUCLEOTIDE SEQUENCE [LARGE SCALE GENOMIC DNA]</scope>
    <source>
        <strain evidence="6 8">FDAARGOS_1026</strain>
    </source>
</reference>
<keyword evidence="3" id="KW-0233">DNA recombination</keyword>
<dbReference type="KEGG" id="bdm:EQG53_05480"/>
<evidence type="ECO:0000313" key="7">
    <source>
        <dbReference type="Proteomes" id="UP000287388"/>
    </source>
</evidence>
<protein>
    <submittedName>
        <fullName evidence="6">RAD52 family DNA repair protein</fullName>
    </submittedName>
</protein>
<evidence type="ECO:0000313" key="8">
    <source>
        <dbReference type="Proteomes" id="UP000596117"/>
    </source>
</evidence>
<evidence type="ECO:0000313" key="5">
    <source>
        <dbReference type="EMBL" id="QAT13853.1"/>
    </source>
</evidence>
<evidence type="ECO:0000256" key="3">
    <source>
        <dbReference type="ARBA" id="ARBA00023172"/>
    </source>
</evidence>
<dbReference type="GO" id="GO:0006312">
    <property type="term" value="P:mitotic recombination"/>
    <property type="evidence" value="ECO:0007669"/>
    <property type="project" value="TreeGrafter"/>
</dbReference>
<dbReference type="Proteomes" id="UP000596117">
    <property type="component" value="Chromosome"/>
</dbReference>
<keyword evidence="4" id="KW-0234">DNA repair</keyword>
<evidence type="ECO:0000256" key="4">
    <source>
        <dbReference type="ARBA" id="ARBA00023204"/>
    </source>
</evidence>
<comment type="similarity">
    <text evidence="1">Belongs to the RAD52 family.</text>
</comment>
<accession>A0A410NVG7</accession>